<dbReference type="EMBL" id="JAXUIC010000472">
    <property type="protein sequence ID" value="KAK4539724.1"/>
    <property type="molecule type" value="Genomic_DNA"/>
</dbReference>
<feature type="domain" description="TTF-type" evidence="1">
    <location>
        <begin position="53"/>
        <end position="140"/>
    </location>
</feature>
<keyword evidence="3" id="KW-1185">Reference proteome</keyword>
<dbReference type="InterPro" id="IPR008906">
    <property type="entry name" value="HATC_C_dom"/>
</dbReference>
<accession>A0AAN7DTE4</accession>
<gene>
    <name evidence="2" type="ORF">RGQ29_031886</name>
</gene>
<dbReference type="SMART" id="SM00597">
    <property type="entry name" value="ZnF_TTF"/>
    <property type="match status" value="1"/>
</dbReference>
<dbReference type="InterPro" id="IPR006580">
    <property type="entry name" value="Znf_TTF"/>
</dbReference>
<evidence type="ECO:0000313" key="3">
    <source>
        <dbReference type="Proteomes" id="UP001324115"/>
    </source>
</evidence>
<dbReference type="InterPro" id="IPR012337">
    <property type="entry name" value="RNaseH-like_sf"/>
</dbReference>
<dbReference type="PANTHER" id="PTHR45749:SF32">
    <property type="entry name" value="ZINC FINGER MYM-TYPE PROTEIN 1-LIKE"/>
    <property type="match status" value="1"/>
</dbReference>
<dbReference type="AlphaFoldDB" id="A0AAN7DTE4"/>
<dbReference type="Pfam" id="PF05699">
    <property type="entry name" value="Dimer_Tnp_hAT"/>
    <property type="match status" value="1"/>
</dbReference>
<dbReference type="PANTHER" id="PTHR45749">
    <property type="match status" value="1"/>
</dbReference>
<name>A0AAN7DTE4_QUERU</name>
<evidence type="ECO:0000259" key="1">
    <source>
        <dbReference type="SMART" id="SM00597"/>
    </source>
</evidence>
<evidence type="ECO:0000313" key="2">
    <source>
        <dbReference type="EMBL" id="KAK4539724.1"/>
    </source>
</evidence>
<reference evidence="2 3" key="1">
    <citation type="journal article" date="2023" name="G3 (Bethesda)">
        <title>A haplotype-resolved chromosome-scale genome for Quercus rubra L. provides insights into the genetics of adaptive traits for red oak species.</title>
        <authorList>
            <person name="Kapoor B."/>
            <person name="Jenkins J."/>
            <person name="Schmutz J."/>
            <person name="Zhebentyayeva T."/>
            <person name="Kuelheim C."/>
            <person name="Coggeshall M."/>
            <person name="Heim C."/>
            <person name="Lasky J.R."/>
            <person name="Leites L."/>
            <person name="Islam-Faridi N."/>
            <person name="Romero-Severson J."/>
            <person name="DeLeo V.L."/>
            <person name="Lucas S.M."/>
            <person name="Lazic D."/>
            <person name="Gailing O."/>
            <person name="Carlson J."/>
            <person name="Staton M."/>
        </authorList>
    </citation>
    <scope>NUCLEOTIDE SEQUENCE [LARGE SCALE GENOMIC DNA]</scope>
    <source>
        <strain evidence="2">Pseudo-F2</strain>
    </source>
</reference>
<protein>
    <recommendedName>
        <fullName evidence="1">TTF-type domain-containing protein</fullName>
    </recommendedName>
</protein>
<organism evidence="2 3">
    <name type="scientific">Quercus rubra</name>
    <name type="common">Northern red oak</name>
    <name type="synonym">Quercus borealis</name>
    <dbReference type="NCBI Taxonomy" id="3512"/>
    <lineage>
        <taxon>Eukaryota</taxon>
        <taxon>Viridiplantae</taxon>
        <taxon>Streptophyta</taxon>
        <taxon>Embryophyta</taxon>
        <taxon>Tracheophyta</taxon>
        <taxon>Spermatophyta</taxon>
        <taxon>Magnoliopsida</taxon>
        <taxon>eudicotyledons</taxon>
        <taxon>Gunneridae</taxon>
        <taxon>Pentapetalae</taxon>
        <taxon>rosids</taxon>
        <taxon>fabids</taxon>
        <taxon>Fagales</taxon>
        <taxon>Fagaceae</taxon>
        <taxon>Quercus</taxon>
    </lineage>
</organism>
<dbReference type="GO" id="GO:0046983">
    <property type="term" value="F:protein dimerization activity"/>
    <property type="evidence" value="ECO:0007669"/>
    <property type="project" value="InterPro"/>
</dbReference>
<sequence>MTNLLTNNIYDPSQWENIDTKLRDLLVEKGPIRENDLKFPLDKERRHFSTTFYFKKLSNGEKFDRRWLVYSKDLDKAFCFCCKLFNSTTHGNCTNQLTNEGTNDWRNISNKIKNHETSKEHVTNMNAWIDLEMRLLKNKTIDKNFQEQVNKEKDHWKKVLLRIIAVVKNLGKNYLAFRGKNEKIYQENNGNFLSLIEMIAEFDPVMQEHVQRIQHGAIHNHYLGHNIQNELIQLLANEIKDVNEHFVEFLKVDDTSGKGLFNEIISVIKSLELDINDVRGQGYDNGSNMKGKKQGVQKRIIDINPRAFYTPCGCHNLNLVLCDVANSCPKAISFFGVRWKILQDNVSSLTLKPLSQTRWESRIEKIRDALLQLAKTSEDPKTKSEADCLATYELESFEFLLGMTIWYDILFAVNSVKDGFTSVMISSKEIAIKMEIEPIFHEKRIIRRKKQFDENVNDEITQSAEESFRINYFLYIVDQAISSIENLYSELIVLKEVVQIDENTPINVLNYLKRLDSFPNAYIAYRILLTIPVTVASAERKRLSGLAILSIEKEMLEELKYKNLISNFASQKARKIDFK</sequence>
<comment type="caution">
    <text evidence="2">The sequence shown here is derived from an EMBL/GenBank/DDBJ whole genome shotgun (WGS) entry which is preliminary data.</text>
</comment>
<dbReference type="Proteomes" id="UP001324115">
    <property type="component" value="Unassembled WGS sequence"/>
</dbReference>
<dbReference type="SUPFAM" id="SSF53098">
    <property type="entry name" value="Ribonuclease H-like"/>
    <property type="match status" value="1"/>
</dbReference>
<proteinExistence type="predicted"/>